<evidence type="ECO:0000313" key="3">
    <source>
        <dbReference type="Proteomes" id="UP000638014"/>
    </source>
</evidence>
<name>A0A8J6UIY0_9GAMM</name>
<accession>A0A8J6UIY0</accession>
<dbReference type="RefSeq" id="WP_191144526.1">
    <property type="nucleotide sequence ID" value="NZ_JACXAF010000009.1"/>
</dbReference>
<evidence type="ECO:0000313" key="2">
    <source>
        <dbReference type="EMBL" id="MBD1389418.1"/>
    </source>
</evidence>
<keyword evidence="3" id="KW-1185">Reference proteome</keyword>
<proteinExistence type="predicted"/>
<evidence type="ECO:0000256" key="1">
    <source>
        <dbReference type="SAM" id="MobiDB-lite"/>
    </source>
</evidence>
<feature type="compositionally biased region" description="Polar residues" evidence="1">
    <location>
        <begin position="259"/>
        <end position="276"/>
    </location>
</feature>
<dbReference type="Proteomes" id="UP000638014">
    <property type="component" value="Unassembled WGS sequence"/>
</dbReference>
<feature type="region of interest" description="Disordered" evidence="1">
    <location>
        <begin position="249"/>
        <end position="276"/>
    </location>
</feature>
<dbReference type="InterPro" id="IPR018330">
    <property type="entry name" value="RecT_fam"/>
</dbReference>
<protein>
    <submittedName>
        <fullName evidence="2">Recombinase RecT</fullName>
    </submittedName>
</protein>
<reference evidence="2" key="1">
    <citation type="submission" date="2020-09" db="EMBL/GenBank/DDBJ databases">
        <title>A novel bacterium of genus Neiella, isolated from South China Sea.</title>
        <authorList>
            <person name="Huang H."/>
            <person name="Mo K."/>
            <person name="Hu Y."/>
        </authorList>
    </citation>
    <scope>NUCLEOTIDE SEQUENCE</scope>
    <source>
        <strain evidence="2">HB171785</strain>
    </source>
</reference>
<dbReference type="EMBL" id="JACXAF010000009">
    <property type="protein sequence ID" value="MBD1389418.1"/>
    <property type="molecule type" value="Genomic_DNA"/>
</dbReference>
<organism evidence="2 3">
    <name type="scientific">Neiella litorisoli</name>
    <dbReference type="NCBI Taxonomy" id="2771431"/>
    <lineage>
        <taxon>Bacteria</taxon>
        <taxon>Pseudomonadati</taxon>
        <taxon>Pseudomonadota</taxon>
        <taxon>Gammaproteobacteria</taxon>
        <taxon>Alteromonadales</taxon>
        <taxon>Echinimonadaceae</taxon>
        <taxon>Neiella</taxon>
    </lineage>
</organism>
<dbReference type="Pfam" id="PF03837">
    <property type="entry name" value="RecT"/>
    <property type="match status" value="1"/>
</dbReference>
<dbReference type="GO" id="GO:0006259">
    <property type="term" value="P:DNA metabolic process"/>
    <property type="evidence" value="ECO:0007669"/>
    <property type="project" value="InterPro"/>
</dbReference>
<dbReference type="GO" id="GO:0003677">
    <property type="term" value="F:DNA binding"/>
    <property type="evidence" value="ECO:0007669"/>
    <property type="project" value="InterPro"/>
</dbReference>
<gene>
    <name evidence="2" type="ORF">IC617_08265</name>
</gene>
<dbReference type="AlphaFoldDB" id="A0A8J6UIY0"/>
<comment type="caution">
    <text evidence="2">The sequence shown here is derived from an EMBL/GenBank/DDBJ whole genome shotgun (WGS) entry which is preliminary data.</text>
</comment>
<sequence>MNQSMAQTTAQPMAIIASVLRDSKERHLEANARLPIHLDYRLEATYAHQQIERTLDRGRNSLVNANPDSIRFAFLEAAGFGLTLELRKQRAFLIPRWDSAVGELRCHLDVGYRGFQFLAARAGLTQLSIELVYDKDEFEYNGPDQPVVHRFKSLSSDPEKRGALAGGYAMARFGNTLITTPVSPEHLLSVQQDAIHNARGFTPWTGPYVNEMLRKTICRKAWKDWEHQLMQSDIKACYADVIKHIDEESQSAPLDHNADQLTHGAQSSAPQQRVEA</sequence>